<comment type="caution">
    <text evidence="1">The sequence shown here is derived from an EMBL/GenBank/DDBJ whole genome shotgun (WGS) entry which is preliminary data.</text>
</comment>
<organism evidence="1 2">
    <name type="scientific">Parasponia andersonii</name>
    <name type="common">Sponia andersonii</name>
    <dbReference type="NCBI Taxonomy" id="3476"/>
    <lineage>
        <taxon>Eukaryota</taxon>
        <taxon>Viridiplantae</taxon>
        <taxon>Streptophyta</taxon>
        <taxon>Embryophyta</taxon>
        <taxon>Tracheophyta</taxon>
        <taxon>Spermatophyta</taxon>
        <taxon>Magnoliopsida</taxon>
        <taxon>eudicotyledons</taxon>
        <taxon>Gunneridae</taxon>
        <taxon>Pentapetalae</taxon>
        <taxon>rosids</taxon>
        <taxon>fabids</taxon>
        <taxon>Rosales</taxon>
        <taxon>Cannabaceae</taxon>
        <taxon>Parasponia</taxon>
    </lineage>
</organism>
<reference evidence="2" key="1">
    <citation type="submission" date="2016-06" db="EMBL/GenBank/DDBJ databases">
        <title>Parallel loss of symbiosis genes in relatives of nitrogen-fixing non-legume Parasponia.</title>
        <authorList>
            <person name="Van Velzen R."/>
            <person name="Holmer R."/>
            <person name="Bu F."/>
            <person name="Rutten L."/>
            <person name="Van Zeijl A."/>
            <person name="Liu W."/>
            <person name="Santuari L."/>
            <person name="Cao Q."/>
            <person name="Sharma T."/>
            <person name="Shen D."/>
            <person name="Roswanjaya Y."/>
            <person name="Wardhani T."/>
            <person name="Kalhor M.S."/>
            <person name="Jansen J."/>
            <person name="Van den Hoogen J."/>
            <person name="Gungor B."/>
            <person name="Hartog M."/>
            <person name="Hontelez J."/>
            <person name="Verver J."/>
            <person name="Yang W.-C."/>
            <person name="Schijlen E."/>
            <person name="Repin R."/>
            <person name="Schilthuizen M."/>
            <person name="Schranz E."/>
            <person name="Heidstra R."/>
            <person name="Miyata K."/>
            <person name="Fedorova E."/>
            <person name="Kohlen W."/>
            <person name="Bisseling T."/>
            <person name="Smit S."/>
            <person name="Geurts R."/>
        </authorList>
    </citation>
    <scope>NUCLEOTIDE SEQUENCE [LARGE SCALE GENOMIC DNA]</scope>
    <source>
        <strain evidence="2">cv. WU1-14</strain>
    </source>
</reference>
<keyword evidence="2" id="KW-1185">Reference proteome</keyword>
<name>A0A2P5ARV8_PARAD</name>
<protein>
    <submittedName>
        <fullName evidence="1">Uncharacterized protein</fullName>
    </submittedName>
</protein>
<gene>
    <name evidence="1" type="ORF">PanWU01x14_306230</name>
</gene>
<dbReference type="AlphaFoldDB" id="A0A2P5ARV8"/>
<proteinExistence type="predicted"/>
<accession>A0A2P5ARV8</accession>
<evidence type="ECO:0000313" key="1">
    <source>
        <dbReference type="EMBL" id="PON39298.1"/>
    </source>
</evidence>
<sequence length="220" mass="24129">MGKRLWAPSSNASFSIQSLCKALARASSYSEEYLEATMEIEVAPTTQIPLADNAKQQPTYSYPTRGVKSRWTMLITLYARRSRSRPFTLSGSALWPSRFGSPHTGEFMERNKIVHGGDSYVDFSPGEGGDLHIRRIRKMHGVRAPLPLAGLGPPWPCVKINTDAAILETAMSASWEAMIIESNCEEAVLATLGLPDQVPWGDCGSRCRSSGAAIIYSYRG</sequence>
<evidence type="ECO:0000313" key="2">
    <source>
        <dbReference type="Proteomes" id="UP000237105"/>
    </source>
</evidence>
<dbReference type="Proteomes" id="UP000237105">
    <property type="component" value="Unassembled WGS sequence"/>
</dbReference>
<dbReference type="EMBL" id="JXTB01000470">
    <property type="protein sequence ID" value="PON39298.1"/>
    <property type="molecule type" value="Genomic_DNA"/>
</dbReference>